<comment type="caution">
    <text evidence="1">The sequence shown here is derived from an EMBL/GenBank/DDBJ whole genome shotgun (WGS) entry which is preliminary data.</text>
</comment>
<dbReference type="SUPFAM" id="SSF117281">
    <property type="entry name" value="Kelch motif"/>
    <property type="match status" value="1"/>
</dbReference>
<dbReference type="GO" id="GO:0080037">
    <property type="term" value="P:negative regulation of cytokinin-activated signaling pathway"/>
    <property type="evidence" value="ECO:0007669"/>
    <property type="project" value="InterPro"/>
</dbReference>
<keyword evidence="2" id="KW-1185">Reference proteome</keyword>
<reference evidence="1" key="1">
    <citation type="submission" date="2022-04" db="EMBL/GenBank/DDBJ databases">
        <title>A functionally conserved STORR gene fusion in Papaver species that diverged 16.8 million years ago.</title>
        <authorList>
            <person name="Catania T."/>
        </authorList>
    </citation>
    <scope>NUCLEOTIDE SEQUENCE</scope>
    <source>
        <strain evidence="1">S-188037</strain>
    </source>
</reference>
<evidence type="ECO:0000313" key="1">
    <source>
        <dbReference type="EMBL" id="KAI3949619.1"/>
    </source>
</evidence>
<proteinExistence type="predicted"/>
<organism evidence="1 2">
    <name type="scientific">Papaver atlanticum</name>
    <dbReference type="NCBI Taxonomy" id="357466"/>
    <lineage>
        <taxon>Eukaryota</taxon>
        <taxon>Viridiplantae</taxon>
        <taxon>Streptophyta</taxon>
        <taxon>Embryophyta</taxon>
        <taxon>Tracheophyta</taxon>
        <taxon>Spermatophyta</taxon>
        <taxon>Magnoliopsida</taxon>
        <taxon>Ranunculales</taxon>
        <taxon>Papaveraceae</taxon>
        <taxon>Papaveroideae</taxon>
        <taxon>Papaver</taxon>
    </lineage>
</organism>
<dbReference type="PANTHER" id="PTHR46407:SF3">
    <property type="entry name" value="OS02G0208700 PROTEIN"/>
    <property type="match status" value="1"/>
</dbReference>
<evidence type="ECO:0008006" key="3">
    <source>
        <dbReference type="Google" id="ProtNLM"/>
    </source>
</evidence>
<protein>
    <recommendedName>
        <fullName evidence="3">F-box domain-containing protein</fullName>
    </recommendedName>
</protein>
<name>A0AAD4XUL5_9MAGN</name>
<dbReference type="AlphaFoldDB" id="A0AAD4XUL5"/>
<dbReference type="InterPro" id="IPR006652">
    <property type="entry name" value="Kelch_1"/>
</dbReference>
<dbReference type="EMBL" id="JAJJMB010003050">
    <property type="protein sequence ID" value="KAI3949619.1"/>
    <property type="molecule type" value="Genomic_DNA"/>
</dbReference>
<sequence length="358" mass="39908">MEIIPGLPNEIGRECLIRVPYDRFATLISVSRTWKQEVKSAEFFQRRKTSGLNQSMIAILQTDPTNFITTTNNPHITTPKYRLCLYEPGKNERITLPAIPGCDDGVPLFCQCAGVGRNLVVIGGWDTKSWQVLNSVYIYNLVTGTWRRGADLPGDTRSFFACASDSKTVYIAGGHDQEKNALKSALAYDVSGNVWAPLPDMARHRDECKGLFYGGKFHVIGGYQTEMQGDFEKSAETFDVETGTWNPVEEDVLGTDAYPKTCLFDNKGNLYKCCASYLGRLYGSTWQRFAEFPVDVCTGTFIATWGETIVVIGSKIYGGSLNCYALVFGEHKEKCGWTKLEMPKEFIGSVQFGCNLQL</sequence>
<dbReference type="Proteomes" id="UP001202328">
    <property type="component" value="Unassembled WGS sequence"/>
</dbReference>
<dbReference type="CDD" id="cd22152">
    <property type="entry name" value="F-box_AtAFR-like"/>
    <property type="match status" value="1"/>
</dbReference>
<dbReference type="InterPro" id="IPR015915">
    <property type="entry name" value="Kelch-typ_b-propeller"/>
</dbReference>
<dbReference type="SMART" id="SM00612">
    <property type="entry name" value="Kelch"/>
    <property type="match status" value="2"/>
</dbReference>
<dbReference type="Pfam" id="PF24681">
    <property type="entry name" value="Kelch_KLHDC2_KLHL20_DRC7"/>
    <property type="match status" value="1"/>
</dbReference>
<dbReference type="InterPro" id="IPR044595">
    <property type="entry name" value="KMD1-4"/>
</dbReference>
<dbReference type="GO" id="GO:2000762">
    <property type="term" value="P:regulation of phenylpropanoid metabolic process"/>
    <property type="evidence" value="ECO:0007669"/>
    <property type="project" value="InterPro"/>
</dbReference>
<dbReference type="Gene3D" id="2.120.10.80">
    <property type="entry name" value="Kelch-type beta propeller"/>
    <property type="match status" value="1"/>
</dbReference>
<dbReference type="PANTHER" id="PTHR46407">
    <property type="entry name" value="OS02G0208700 PROTEIN"/>
    <property type="match status" value="1"/>
</dbReference>
<evidence type="ECO:0000313" key="2">
    <source>
        <dbReference type="Proteomes" id="UP001202328"/>
    </source>
</evidence>
<gene>
    <name evidence="1" type="ORF">MKW98_020941</name>
</gene>
<accession>A0AAD4XUL5</accession>